<reference evidence="1" key="1">
    <citation type="submission" date="2018-05" db="EMBL/GenBank/DDBJ databases">
        <authorList>
            <person name="Lanie J.A."/>
            <person name="Ng W.-L."/>
            <person name="Kazmierczak K.M."/>
            <person name="Andrzejewski T.M."/>
            <person name="Davidsen T.M."/>
            <person name="Wayne K.J."/>
            <person name="Tettelin H."/>
            <person name="Glass J.I."/>
            <person name="Rusch D."/>
            <person name="Podicherti R."/>
            <person name="Tsui H.-C.T."/>
            <person name="Winkler M.E."/>
        </authorList>
    </citation>
    <scope>NUCLEOTIDE SEQUENCE</scope>
</reference>
<dbReference type="EMBL" id="UINC01063287">
    <property type="protein sequence ID" value="SVB90763.1"/>
    <property type="molecule type" value="Genomic_DNA"/>
</dbReference>
<organism evidence="1">
    <name type="scientific">marine metagenome</name>
    <dbReference type="NCBI Taxonomy" id="408172"/>
    <lineage>
        <taxon>unclassified sequences</taxon>
        <taxon>metagenomes</taxon>
        <taxon>ecological metagenomes</taxon>
    </lineage>
</organism>
<proteinExistence type="predicted"/>
<protein>
    <submittedName>
        <fullName evidence="1">Uncharacterized protein</fullName>
    </submittedName>
</protein>
<accession>A0A382HVV9</accession>
<feature type="non-terminal residue" evidence="1">
    <location>
        <position position="1"/>
    </location>
</feature>
<name>A0A382HVV9_9ZZZZ</name>
<evidence type="ECO:0000313" key="1">
    <source>
        <dbReference type="EMBL" id="SVB90763.1"/>
    </source>
</evidence>
<sequence>EDFPTGEGIQFGFGSGAQSHLTYGRNEPALTYFEKKVTQMVDKLET</sequence>
<gene>
    <name evidence="1" type="ORF">METZ01_LOCUS243617</name>
</gene>
<dbReference type="AlphaFoldDB" id="A0A382HVV9"/>